<evidence type="ECO:0000313" key="2">
    <source>
        <dbReference type="EMBL" id="TCZ67513.1"/>
    </source>
</evidence>
<dbReference type="AlphaFoldDB" id="A0A4V2WMB4"/>
<keyword evidence="3" id="KW-1185">Reference proteome</keyword>
<evidence type="ECO:0000256" key="1">
    <source>
        <dbReference type="SAM" id="Phobius"/>
    </source>
</evidence>
<keyword evidence="1" id="KW-0812">Transmembrane</keyword>
<accession>A0A4V2WMB4</accession>
<comment type="caution">
    <text evidence="2">The sequence shown here is derived from an EMBL/GenBank/DDBJ whole genome shotgun (WGS) entry which is preliminary data.</text>
</comment>
<dbReference type="EMBL" id="SKFG01000081">
    <property type="protein sequence ID" value="TCZ67513.1"/>
    <property type="molecule type" value="Genomic_DNA"/>
</dbReference>
<proteinExistence type="predicted"/>
<organism evidence="2 3">
    <name type="scientific">Paenibacillus albiflavus</name>
    <dbReference type="NCBI Taxonomy" id="2545760"/>
    <lineage>
        <taxon>Bacteria</taxon>
        <taxon>Bacillati</taxon>
        <taxon>Bacillota</taxon>
        <taxon>Bacilli</taxon>
        <taxon>Bacillales</taxon>
        <taxon>Paenibacillaceae</taxon>
        <taxon>Paenibacillus</taxon>
    </lineage>
</organism>
<gene>
    <name evidence="2" type="ORF">E0485_24565</name>
</gene>
<evidence type="ECO:0000313" key="3">
    <source>
        <dbReference type="Proteomes" id="UP000295418"/>
    </source>
</evidence>
<name>A0A4V2WMB4_9BACL</name>
<dbReference type="RefSeq" id="WP_132420652.1">
    <property type="nucleotide sequence ID" value="NZ_SKFG01000081.1"/>
</dbReference>
<feature type="transmembrane region" description="Helical" evidence="1">
    <location>
        <begin position="47"/>
        <end position="66"/>
    </location>
</feature>
<reference evidence="2 3" key="1">
    <citation type="submission" date="2019-03" db="EMBL/GenBank/DDBJ databases">
        <authorList>
            <person name="Kim M.K.M."/>
        </authorList>
    </citation>
    <scope>NUCLEOTIDE SEQUENCE [LARGE SCALE GENOMIC DNA]</scope>
    <source>
        <strain evidence="2 3">18JY21-1</strain>
    </source>
</reference>
<protein>
    <submittedName>
        <fullName evidence="2">Uncharacterized protein</fullName>
    </submittedName>
</protein>
<sequence>MRKNGWLIDLTLLAGVVILIKGIWSYLSNYSVLQDFDLMVLVTKTYLYTFGGIILILFCFVIRKLFNQIQALKIQLMDLQEKIDKP</sequence>
<keyword evidence="1" id="KW-0472">Membrane</keyword>
<feature type="transmembrane region" description="Helical" evidence="1">
    <location>
        <begin position="7"/>
        <end position="27"/>
    </location>
</feature>
<dbReference type="Proteomes" id="UP000295418">
    <property type="component" value="Unassembled WGS sequence"/>
</dbReference>
<keyword evidence="1" id="KW-1133">Transmembrane helix</keyword>